<dbReference type="HOGENOM" id="CLU_1376828_0_0_14"/>
<dbReference type="EMBL" id="CP003199">
    <property type="protein sequence ID" value="AEW45648.1"/>
    <property type="molecule type" value="Genomic_DNA"/>
</dbReference>
<organism evidence="2 3">
    <name type="scientific">Mycoplasma haemocanis (strain Illinois)</name>
    <dbReference type="NCBI Taxonomy" id="1111676"/>
    <lineage>
        <taxon>Bacteria</taxon>
        <taxon>Bacillati</taxon>
        <taxon>Mycoplasmatota</taxon>
        <taxon>Mollicutes</taxon>
        <taxon>Mycoplasmataceae</taxon>
        <taxon>Mycoplasma</taxon>
    </lineage>
</organism>
<evidence type="ECO:0000256" key="1">
    <source>
        <dbReference type="SAM" id="MobiDB-lite"/>
    </source>
</evidence>
<reference evidence="2 3" key="1">
    <citation type="journal article" date="2012" name="J. Bacteriol.">
        <title>Complete genome sequence of Mycoplasma haemocanis strain Illinois.</title>
        <authorList>
            <person name="do Nascimento N.C."/>
            <person name="Guimaraes A.M."/>
            <person name="Santos A.P."/>
            <person name="Sanmiguel P.J."/>
            <person name="Messick J.B."/>
        </authorList>
    </citation>
    <scope>NUCLEOTIDE SEQUENCE [LARGE SCALE GENOMIC DNA]</scope>
    <source>
        <strain evidence="2 3">Illinois</strain>
    </source>
</reference>
<feature type="compositionally biased region" description="Basic and acidic residues" evidence="1">
    <location>
        <begin position="41"/>
        <end position="62"/>
    </location>
</feature>
<dbReference type="AlphaFoldDB" id="H6N7M6"/>
<dbReference type="STRING" id="1111676.MHC_03950"/>
<feature type="region of interest" description="Disordered" evidence="1">
    <location>
        <begin position="41"/>
        <end position="186"/>
    </location>
</feature>
<proteinExistence type="predicted"/>
<sequence length="202" mass="21183">MPILYAKLLKVGGPILTGIGGVIATSSLVSKNAEEKLEDRFKTKALSDEDPKIKEWKDRNESDQEGDGEGSPNNGTEGEGQMQNASNSESESTGEQTDSKGSEDSKSAGEEGEKSTDEGEKLSEGASEDTAGTGDNEGTESESSSDGVTDNGTNTAENNHVAGTAWGTRDSAMTQQEVNNAKHLKGELETQLSELLRLAGVV</sequence>
<dbReference type="KEGG" id="mhe:MHC_03950"/>
<evidence type="ECO:0000313" key="3">
    <source>
        <dbReference type="Proteomes" id="UP000009135"/>
    </source>
</evidence>
<keyword evidence="3" id="KW-1185">Reference proteome</keyword>
<accession>H6N7M6</accession>
<protein>
    <submittedName>
        <fullName evidence="2">Uncharacterized protein</fullName>
    </submittedName>
</protein>
<gene>
    <name evidence="2" type="ordered locus">MHC_03950</name>
</gene>
<feature type="compositionally biased region" description="Basic and acidic residues" evidence="1">
    <location>
        <begin position="97"/>
        <end position="123"/>
    </location>
</feature>
<evidence type="ECO:0000313" key="2">
    <source>
        <dbReference type="EMBL" id="AEW45648.1"/>
    </source>
</evidence>
<feature type="compositionally biased region" description="Polar residues" evidence="1">
    <location>
        <begin position="71"/>
        <end position="96"/>
    </location>
</feature>
<feature type="compositionally biased region" description="Polar residues" evidence="1">
    <location>
        <begin position="141"/>
        <end position="158"/>
    </location>
</feature>
<dbReference type="Proteomes" id="UP000009135">
    <property type="component" value="Chromosome"/>
</dbReference>
<name>H6N7M6_MYCHN</name>